<keyword evidence="3" id="KW-1185">Reference proteome</keyword>
<reference evidence="2 3" key="1">
    <citation type="submission" date="2019-10" db="EMBL/GenBank/DDBJ databases">
        <title>Taxonomy of Antarctic Massilia spp.: description of Massilia rubra sp. nov., Massilia aquatica sp. nov., Massilia mucilaginosa sp. nov., Massilia frigida sp. nov. isolated from streams, lakes and regoliths.</title>
        <authorList>
            <person name="Holochova P."/>
            <person name="Sedlacek I."/>
            <person name="Kralova S."/>
            <person name="Maslanova I."/>
            <person name="Busse H.-J."/>
            <person name="Stankova E."/>
            <person name="Vrbovska V."/>
            <person name="Kovarovic V."/>
            <person name="Bartak M."/>
            <person name="Svec P."/>
            <person name="Pantucek R."/>
        </authorList>
    </citation>
    <scope>NUCLEOTIDE SEQUENCE [LARGE SCALE GENOMIC DNA]</scope>
    <source>
        <strain evidence="2 3">CCM 8695</strain>
    </source>
</reference>
<feature type="region of interest" description="Disordered" evidence="1">
    <location>
        <begin position="1"/>
        <end position="145"/>
    </location>
</feature>
<dbReference type="Proteomes" id="UP000621455">
    <property type="component" value="Unassembled WGS sequence"/>
</dbReference>
<comment type="caution">
    <text evidence="2">The sequence shown here is derived from an EMBL/GenBank/DDBJ whole genome shotgun (WGS) entry which is preliminary data.</text>
</comment>
<organism evidence="2 3">
    <name type="scientific">Massilia frigida</name>
    <dbReference type="NCBI Taxonomy" id="2609281"/>
    <lineage>
        <taxon>Bacteria</taxon>
        <taxon>Pseudomonadati</taxon>
        <taxon>Pseudomonadota</taxon>
        <taxon>Betaproteobacteria</taxon>
        <taxon>Burkholderiales</taxon>
        <taxon>Oxalobacteraceae</taxon>
        <taxon>Telluria group</taxon>
        <taxon>Massilia</taxon>
    </lineage>
</organism>
<name>A0ABX0NJR2_9BURK</name>
<accession>A0ABX0NJR2</accession>
<evidence type="ECO:0000313" key="2">
    <source>
        <dbReference type="EMBL" id="NHZ83873.1"/>
    </source>
</evidence>
<evidence type="ECO:0000313" key="3">
    <source>
        <dbReference type="Proteomes" id="UP000621455"/>
    </source>
</evidence>
<feature type="compositionally biased region" description="Low complexity" evidence="1">
    <location>
        <begin position="37"/>
        <end position="64"/>
    </location>
</feature>
<proteinExistence type="predicted"/>
<evidence type="ECO:0000256" key="1">
    <source>
        <dbReference type="SAM" id="MobiDB-lite"/>
    </source>
</evidence>
<dbReference type="EMBL" id="WHJG01000066">
    <property type="protein sequence ID" value="NHZ83873.1"/>
    <property type="molecule type" value="Genomic_DNA"/>
</dbReference>
<protein>
    <recommendedName>
        <fullName evidence="4">Stress protein</fullName>
    </recommendedName>
</protein>
<dbReference type="RefSeq" id="WP_167093967.1">
    <property type="nucleotide sequence ID" value="NZ_WHJG01000066.1"/>
</dbReference>
<gene>
    <name evidence="2" type="ORF">F2P44_32075</name>
</gene>
<feature type="compositionally biased region" description="Polar residues" evidence="1">
    <location>
        <begin position="65"/>
        <end position="87"/>
    </location>
</feature>
<feature type="compositionally biased region" description="Polar residues" evidence="1">
    <location>
        <begin position="1"/>
        <end position="27"/>
    </location>
</feature>
<evidence type="ECO:0008006" key="4">
    <source>
        <dbReference type="Google" id="ProtNLM"/>
    </source>
</evidence>
<feature type="compositionally biased region" description="Polar residues" evidence="1">
    <location>
        <begin position="112"/>
        <end position="137"/>
    </location>
</feature>
<sequence length="145" mass="15139">MNSNQRSEGNNQSSNGANEKSASSSRGGTVEKDNLNQSQQSGTLGGSTQQKDGSQQGSQIGQQSTERSGSQTGNQQQGIPAQHQSNDVAGGMPKSPGGKRLSADQDMDDDTGLSNKQNRQSADLDQGSRQSQQSNVGRRSDGTPD</sequence>